<evidence type="ECO:0000259" key="9">
    <source>
        <dbReference type="Pfam" id="PF12704"/>
    </source>
</evidence>
<feature type="domain" description="ABC3 transporter permease C-terminal" evidence="8">
    <location>
        <begin position="278"/>
        <end position="392"/>
    </location>
</feature>
<keyword evidence="3 7" id="KW-0812">Transmembrane</keyword>
<dbReference type="InterPro" id="IPR003838">
    <property type="entry name" value="ABC3_permease_C"/>
</dbReference>
<feature type="domain" description="MacB-like periplasmic core" evidence="9">
    <location>
        <begin position="28"/>
        <end position="233"/>
    </location>
</feature>
<dbReference type="Pfam" id="PF12704">
    <property type="entry name" value="MacB_PCD"/>
    <property type="match status" value="1"/>
</dbReference>
<evidence type="ECO:0000256" key="3">
    <source>
        <dbReference type="ARBA" id="ARBA00022692"/>
    </source>
</evidence>
<dbReference type="InterPro" id="IPR050250">
    <property type="entry name" value="Macrolide_Exporter_MacB"/>
</dbReference>
<accession>A0ABY9RNL7</accession>
<evidence type="ECO:0000256" key="4">
    <source>
        <dbReference type="ARBA" id="ARBA00022989"/>
    </source>
</evidence>
<comment type="similarity">
    <text evidence="6">Belongs to the ABC-4 integral membrane protein family.</text>
</comment>
<dbReference type="Proteomes" id="UP001181355">
    <property type="component" value="Chromosome"/>
</dbReference>
<feature type="transmembrane region" description="Helical" evidence="7">
    <location>
        <begin position="360"/>
        <end position="382"/>
    </location>
</feature>
<feature type="transmembrane region" description="Helical" evidence="7">
    <location>
        <begin position="273"/>
        <end position="297"/>
    </location>
</feature>
<evidence type="ECO:0000256" key="6">
    <source>
        <dbReference type="ARBA" id="ARBA00038076"/>
    </source>
</evidence>
<dbReference type="Pfam" id="PF02687">
    <property type="entry name" value="FtsX"/>
    <property type="match status" value="1"/>
</dbReference>
<keyword evidence="4 7" id="KW-1133">Transmembrane helix</keyword>
<evidence type="ECO:0000313" key="10">
    <source>
        <dbReference type="EMBL" id="WMW81880.1"/>
    </source>
</evidence>
<dbReference type="EMBL" id="CP133720">
    <property type="protein sequence ID" value="WMW81880.1"/>
    <property type="molecule type" value="Genomic_DNA"/>
</dbReference>
<evidence type="ECO:0000256" key="7">
    <source>
        <dbReference type="SAM" id="Phobius"/>
    </source>
</evidence>
<protein>
    <submittedName>
        <fullName evidence="10">ABC transporter permease</fullName>
    </submittedName>
</protein>
<keyword evidence="5 7" id="KW-0472">Membrane</keyword>
<dbReference type="RefSeq" id="WP_309483357.1">
    <property type="nucleotide sequence ID" value="NZ_CP133720.1"/>
</dbReference>
<evidence type="ECO:0000256" key="2">
    <source>
        <dbReference type="ARBA" id="ARBA00022475"/>
    </source>
</evidence>
<evidence type="ECO:0000259" key="8">
    <source>
        <dbReference type="Pfam" id="PF02687"/>
    </source>
</evidence>
<dbReference type="PANTHER" id="PTHR30572">
    <property type="entry name" value="MEMBRANE COMPONENT OF TRANSPORTER-RELATED"/>
    <property type="match status" value="1"/>
</dbReference>
<proteinExistence type="inferred from homology"/>
<gene>
    <name evidence="10" type="ORF">RF679_06240</name>
</gene>
<evidence type="ECO:0000256" key="1">
    <source>
        <dbReference type="ARBA" id="ARBA00004651"/>
    </source>
</evidence>
<reference evidence="10" key="1">
    <citation type="submission" date="2023-09" db="EMBL/GenBank/DDBJ databases">
        <title>Undibacterium sp. 20NA77.5 isolated from freshwater.</title>
        <authorList>
            <person name="Le V."/>
            <person name="Ko S.-R."/>
            <person name="Ahn C.-Y."/>
            <person name="Oh H.-M."/>
        </authorList>
    </citation>
    <scope>NUCLEOTIDE SEQUENCE</scope>
    <source>
        <strain evidence="10">20NA77.5</strain>
    </source>
</reference>
<feature type="transmembrane region" description="Helical" evidence="7">
    <location>
        <begin position="329"/>
        <end position="348"/>
    </location>
</feature>
<keyword evidence="2" id="KW-1003">Cell membrane</keyword>
<organism evidence="10 11">
    <name type="scientific">Undibacterium cyanobacteriorum</name>
    <dbReference type="NCBI Taxonomy" id="3073561"/>
    <lineage>
        <taxon>Bacteria</taxon>
        <taxon>Pseudomonadati</taxon>
        <taxon>Pseudomonadota</taxon>
        <taxon>Betaproteobacteria</taxon>
        <taxon>Burkholderiales</taxon>
        <taxon>Oxalobacteraceae</taxon>
        <taxon>Undibacterium</taxon>
    </lineage>
</organism>
<evidence type="ECO:0000256" key="5">
    <source>
        <dbReference type="ARBA" id="ARBA00023136"/>
    </source>
</evidence>
<sequence length="399" mass="45468">MLKHLLKSLWKRKGKNLMISAEILLIFVVIFGVVVGFVHNSRLYHQTRGFDYEDRWRVSFETELDVLSKPNPQLVENFRRSLQAMPEVESVSFVQFGPYSNSAFVGDFRGTESGQKLSTYFVTADDASQSTLKIPVVSGRWFSQQDEGASETAAVINRRLAKKMFGDEDPLGKLMTNSDMGQKDPKFYRIVGVIEDYRYFGEFMGYENIALFRHSSISENPLTNLIIKVKPGTPRNFEIKLHQQLKLVRNDIEYDISVLDETRDEMLRQKATFFAPPIFIASFLLLMVCFGLFGVLWQNVNSRIPEIGLRRAVGASSLQIYSQIITEQVLLSSMAMVVALVFLVQLPFTGIFAKFMDWSSFFLSAGIAMMVIYAMTIVCSLYPAWMASRMSPTDALHYE</sequence>
<name>A0ABY9RNL7_9BURK</name>
<comment type="subcellular location">
    <subcellularLocation>
        <location evidence="1">Cell membrane</location>
        <topology evidence="1">Multi-pass membrane protein</topology>
    </subcellularLocation>
</comment>
<feature type="transmembrane region" description="Helical" evidence="7">
    <location>
        <begin position="21"/>
        <end position="38"/>
    </location>
</feature>
<evidence type="ECO:0000313" key="11">
    <source>
        <dbReference type="Proteomes" id="UP001181355"/>
    </source>
</evidence>
<dbReference type="PANTHER" id="PTHR30572:SF4">
    <property type="entry name" value="ABC TRANSPORTER PERMEASE YTRF"/>
    <property type="match status" value="1"/>
</dbReference>
<keyword evidence="11" id="KW-1185">Reference proteome</keyword>
<dbReference type="InterPro" id="IPR025857">
    <property type="entry name" value="MacB_PCD"/>
</dbReference>